<dbReference type="Pfam" id="PF13439">
    <property type="entry name" value="Glyco_transf_4"/>
    <property type="match status" value="1"/>
</dbReference>
<evidence type="ECO:0000313" key="6">
    <source>
        <dbReference type="EMBL" id="GBR76336.1"/>
    </source>
</evidence>
<name>A0A388THX8_9BACT</name>
<evidence type="ECO:0000259" key="4">
    <source>
        <dbReference type="Pfam" id="PF00534"/>
    </source>
</evidence>
<dbReference type="GO" id="GO:0016757">
    <property type="term" value="F:glycosyltransferase activity"/>
    <property type="evidence" value="ECO:0007669"/>
    <property type="project" value="UniProtKB-KW"/>
</dbReference>
<evidence type="ECO:0000256" key="2">
    <source>
        <dbReference type="ARBA" id="ARBA00022676"/>
    </source>
</evidence>
<organism evidence="6 7">
    <name type="scientific">Candidatus Termititenax persephonae</name>
    <dbReference type="NCBI Taxonomy" id="2218525"/>
    <lineage>
        <taxon>Bacteria</taxon>
        <taxon>Bacillati</taxon>
        <taxon>Candidatus Margulisiibacteriota</taxon>
        <taxon>Candidatus Termititenacia</taxon>
        <taxon>Candidatus Termititenacales</taxon>
        <taxon>Candidatus Termititenacaceae</taxon>
        <taxon>Candidatus Termititenax</taxon>
    </lineage>
</organism>
<protein>
    <submittedName>
        <fullName evidence="6">Glycosyl transferase</fullName>
    </submittedName>
</protein>
<feature type="domain" description="Glycosyltransferase subfamily 4-like N-terminal" evidence="5">
    <location>
        <begin position="55"/>
        <end position="154"/>
    </location>
</feature>
<evidence type="ECO:0000259" key="5">
    <source>
        <dbReference type="Pfam" id="PF13439"/>
    </source>
</evidence>
<dbReference type="AlphaFoldDB" id="A0A388THX8"/>
<dbReference type="Pfam" id="PF00534">
    <property type="entry name" value="Glycos_transf_1"/>
    <property type="match status" value="1"/>
</dbReference>
<keyword evidence="2" id="KW-0328">Glycosyltransferase</keyword>
<reference evidence="6 7" key="1">
    <citation type="journal article" date="2019" name="ISME J.">
        <title>Genome analyses of uncultured TG2/ZB3 bacteria in 'Margulisbacteria' specifically attached to ectosymbiotic spirochetes of protists in the termite gut.</title>
        <authorList>
            <person name="Utami Y.D."/>
            <person name="Kuwahara H."/>
            <person name="Igai K."/>
            <person name="Murakami T."/>
            <person name="Sugaya K."/>
            <person name="Morikawa T."/>
            <person name="Nagura Y."/>
            <person name="Yuki M."/>
            <person name="Deevong P."/>
            <person name="Inoue T."/>
            <person name="Kihara K."/>
            <person name="Lo N."/>
            <person name="Yamada A."/>
            <person name="Ohkuma M."/>
            <person name="Hongoh Y."/>
        </authorList>
    </citation>
    <scope>NUCLEOTIDE SEQUENCE [LARGE SCALE GENOMIC DNA]</scope>
    <source>
        <strain evidence="6">NkOx7-02</strain>
    </source>
</reference>
<sequence>MVKTGLYTARFLDLSETFIYEPLRLFQRTETLVYAWQRRHADVFPYAACRVGQDKFLSAALRQDKIQLLHAHYGYMGVAALGLLRKYPVPLLTSFYGLDVYQHTRNPFYRWQLRRLFRRGRLFLACSEKMRGDLLRLGAPPDKTVVIYGGADLRKFPYVPNPCPPHQAATILLCGRLVEKKGFIYGIRAFLKIAPHYPRLRLKIIGTGRLAESCKHEVESSTFKNQIEFLGNKTHAEYIEELKHCHLFLAPSVTARNGDCEGLPTVLIEAAAIGRPLLATWHSGIPEIVQDGRNGLLSPEKDVEALAANIEKLLNKPEQWPAYSAHGRALVEAQFDLQKQAAKIENLYSAVLSGSIS</sequence>
<dbReference type="PANTHER" id="PTHR12526:SF640">
    <property type="entry name" value="COLANIC ACID BIOSYNTHESIS GLYCOSYLTRANSFERASE WCAL-RELATED"/>
    <property type="match status" value="1"/>
</dbReference>
<feature type="domain" description="Glycosyl transferase family 1" evidence="4">
    <location>
        <begin position="167"/>
        <end position="319"/>
    </location>
</feature>
<dbReference type="EMBL" id="BGZO01000024">
    <property type="protein sequence ID" value="GBR76336.1"/>
    <property type="molecule type" value="Genomic_DNA"/>
</dbReference>
<dbReference type="InterPro" id="IPR001296">
    <property type="entry name" value="Glyco_trans_1"/>
</dbReference>
<evidence type="ECO:0000256" key="1">
    <source>
        <dbReference type="ARBA" id="ARBA00009481"/>
    </source>
</evidence>
<dbReference type="SUPFAM" id="SSF53756">
    <property type="entry name" value="UDP-Glycosyltransferase/glycogen phosphorylase"/>
    <property type="match status" value="1"/>
</dbReference>
<proteinExistence type="inferred from homology"/>
<keyword evidence="3 6" id="KW-0808">Transferase</keyword>
<dbReference type="PANTHER" id="PTHR12526">
    <property type="entry name" value="GLYCOSYLTRANSFERASE"/>
    <property type="match status" value="1"/>
</dbReference>
<keyword evidence="7" id="KW-1185">Reference proteome</keyword>
<gene>
    <name evidence="6" type="ORF">NO2_0901</name>
</gene>
<evidence type="ECO:0000313" key="7">
    <source>
        <dbReference type="Proteomes" id="UP000275925"/>
    </source>
</evidence>
<accession>A0A388THX8</accession>
<comment type="similarity">
    <text evidence="1">Belongs to the glycosyltransferase group 1 family. Glycosyltransferase 4 subfamily.</text>
</comment>
<dbReference type="InterPro" id="IPR028098">
    <property type="entry name" value="Glyco_trans_4-like_N"/>
</dbReference>
<comment type="caution">
    <text evidence="6">The sequence shown here is derived from an EMBL/GenBank/DDBJ whole genome shotgun (WGS) entry which is preliminary data.</text>
</comment>
<evidence type="ECO:0000256" key="3">
    <source>
        <dbReference type="ARBA" id="ARBA00022679"/>
    </source>
</evidence>
<dbReference type="Gene3D" id="3.40.50.2000">
    <property type="entry name" value="Glycogen Phosphorylase B"/>
    <property type="match status" value="2"/>
</dbReference>
<dbReference type="Proteomes" id="UP000275925">
    <property type="component" value="Unassembled WGS sequence"/>
</dbReference>